<name>A0A1F7RXF1_9BACT</name>
<evidence type="ECO:0000313" key="2">
    <source>
        <dbReference type="Proteomes" id="UP000178435"/>
    </source>
</evidence>
<evidence type="ECO:0000313" key="1">
    <source>
        <dbReference type="EMBL" id="OGL46232.1"/>
    </source>
</evidence>
<gene>
    <name evidence="1" type="ORF">A2149_03570</name>
</gene>
<protein>
    <submittedName>
        <fullName evidence="1">Uncharacterized protein</fullName>
    </submittedName>
</protein>
<reference evidence="1 2" key="1">
    <citation type="journal article" date="2016" name="Nat. Commun.">
        <title>Thousands of microbial genomes shed light on interconnected biogeochemical processes in an aquifer system.</title>
        <authorList>
            <person name="Anantharaman K."/>
            <person name="Brown C.T."/>
            <person name="Hug L.A."/>
            <person name="Sharon I."/>
            <person name="Castelle C.J."/>
            <person name="Probst A.J."/>
            <person name="Thomas B.C."/>
            <person name="Singh A."/>
            <person name="Wilkins M.J."/>
            <person name="Karaoz U."/>
            <person name="Brodie E.L."/>
            <person name="Williams K.H."/>
            <person name="Hubbard S.S."/>
            <person name="Banfield J.F."/>
        </authorList>
    </citation>
    <scope>NUCLEOTIDE SEQUENCE [LARGE SCALE GENOMIC DNA]</scope>
</reference>
<comment type="caution">
    <text evidence="1">The sequence shown here is derived from an EMBL/GenBank/DDBJ whole genome shotgun (WGS) entry which is preliminary data.</text>
</comment>
<dbReference type="Proteomes" id="UP000178435">
    <property type="component" value="Unassembled WGS sequence"/>
</dbReference>
<organism evidence="1 2">
    <name type="scientific">Candidatus Schekmanbacteria bacterium RBG_16_38_11</name>
    <dbReference type="NCBI Taxonomy" id="1817880"/>
    <lineage>
        <taxon>Bacteria</taxon>
        <taxon>Candidatus Schekmaniibacteriota</taxon>
    </lineage>
</organism>
<dbReference type="EMBL" id="MGDF01000056">
    <property type="protein sequence ID" value="OGL46232.1"/>
    <property type="molecule type" value="Genomic_DNA"/>
</dbReference>
<accession>A0A1F7RXF1</accession>
<proteinExistence type="predicted"/>
<dbReference type="AlphaFoldDB" id="A0A1F7RXF1"/>
<sequence length="334" mass="37869">MGLKKPKGSQENLIDVYIANTSSKKPKLESTDYAYTATYSGNIPYLVVNNFLPNTHNDDTDQEVGAIKVTAAHEFSHTIQFAYDRNEAQWWQEASATWMEDEVFNEVNDYYQYLSKGAWSARPEITLTRANGEHEYGDVIWVKYLSQYYGGSKVFKDVWKLCEKYSALSAHKIFFEKNETTLSKAFKDFSARNATMKVSFIEGDHYAPVSTIMEHDTYPVIDERIESFPKPPSYLGANYIKFTNGNGKTLRVTFNGSKRYEGRKIKWGAVLVKIDSNGLPEVNDIELDSDQKGSIDVTGFGSNYPEVYLDVSVLSGGPGNFRQGVPYQYSAELY</sequence>